<dbReference type="GO" id="GO:0034599">
    <property type="term" value="P:cellular response to oxidative stress"/>
    <property type="evidence" value="ECO:0007669"/>
    <property type="project" value="TreeGrafter"/>
</dbReference>
<keyword evidence="1" id="KW-0676">Redox-active center</keyword>
<organism evidence="3 4">
    <name type="scientific">Acrasis kona</name>
    <dbReference type="NCBI Taxonomy" id="1008807"/>
    <lineage>
        <taxon>Eukaryota</taxon>
        <taxon>Discoba</taxon>
        <taxon>Heterolobosea</taxon>
        <taxon>Tetramitia</taxon>
        <taxon>Eutetramitia</taxon>
        <taxon>Acrasidae</taxon>
        <taxon>Acrasis</taxon>
    </lineage>
</organism>
<comment type="caution">
    <text evidence="3">The sequence shown here is derived from an EMBL/GenBank/DDBJ whole genome shotgun (WGS) entry which is preliminary data.</text>
</comment>
<dbReference type="PRINTS" id="PR00160">
    <property type="entry name" value="GLUTAREDOXIN"/>
</dbReference>
<dbReference type="Gene3D" id="3.40.30.10">
    <property type="entry name" value="Glutaredoxin"/>
    <property type="match status" value="1"/>
</dbReference>
<dbReference type="CDD" id="cd03419">
    <property type="entry name" value="GRX_GRXh_1_2_like"/>
    <property type="match status" value="1"/>
</dbReference>
<feature type="domain" description="Glutaredoxin" evidence="2">
    <location>
        <begin position="17"/>
        <end position="79"/>
    </location>
</feature>
<dbReference type="InterPro" id="IPR014025">
    <property type="entry name" value="Glutaredoxin_subgr"/>
</dbReference>
<name>A0AAW2ZC94_9EUKA</name>
<dbReference type="InterPro" id="IPR011899">
    <property type="entry name" value="Glutaredoxin_euk/vir"/>
</dbReference>
<dbReference type="GO" id="GO:0005737">
    <property type="term" value="C:cytoplasm"/>
    <property type="evidence" value="ECO:0007669"/>
    <property type="project" value="TreeGrafter"/>
</dbReference>
<dbReference type="GO" id="GO:0015038">
    <property type="term" value="F:glutathione disulfide oxidoreductase activity"/>
    <property type="evidence" value="ECO:0007669"/>
    <property type="project" value="TreeGrafter"/>
</dbReference>
<sequence length="99" mass="11414">MSKATNLLKNIISTNKVVVFSKTYCPHCTASKDLFKKIYPSFKAVELDQEKDGDEIHQELKNTTQHRTVPNIWVNQKFIGGNDTIQQLYKNGELKKMLE</sequence>
<evidence type="ECO:0000259" key="2">
    <source>
        <dbReference type="Pfam" id="PF00462"/>
    </source>
</evidence>
<dbReference type="Pfam" id="PF00462">
    <property type="entry name" value="Glutaredoxin"/>
    <property type="match status" value="1"/>
</dbReference>
<dbReference type="NCBIfam" id="TIGR02180">
    <property type="entry name" value="GRX_euk"/>
    <property type="match status" value="1"/>
</dbReference>
<dbReference type="AlphaFoldDB" id="A0AAW2ZC94"/>
<evidence type="ECO:0000313" key="3">
    <source>
        <dbReference type="EMBL" id="KAL0487085.1"/>
    </source>
</evidence>
<dbReference type="PANTHER" id="PTHR45694">
    <property type="entry name" value="GLUTAREDOXIN 2"/>
    <property type="match status" value="1"/>
</dbReference>
<dbReference type="SUPFAM" id="SSF52833">
    <property type="entry name" value="Thioredoxin-like"/>
    <property type="match status" value="1"/>
</dbReference>
<dbReference type="PROSITE" id="PS51354">
    <property type="entry name" value="GLUTAREDOXIN_2"/>
    <property type="match status" value="1"/>
</dbReference>
<keyword evidence="4" id="KW-1185">Reference proteome</keyword>
<reference evidence="3 4" key="1">
    <citation type="submission" date="2024-03" db="EMBL/GenBank/DDBJ databases">
        <title>The Acrasis kona genome and developmental transcriptomes reveal deep origins of eukaryotic multicellular pathways.</title>
        <authorList>
            <person name="Sheikh S."/>
            <person name="Fu C.-J."/>
            <person name="Brown M.W."/>
            <person name="Baldauf S.L."/>
        </authorList>
    </citation>
    <scope>NUCLEOTIDE SEQUENCE [LARGE SCALE GENOMIC DNA]</scope>
    <source>
        <strain evidence="3 4">ATCC MYA-3509</strain>
    </source>
</reference>
<accession>A0AAW2ZC94</accession>
<dbReference type="InterPro" id="IPR002109">
    <property type="entry name" value="Glutaredoxin"/>
</dbReference>
<evidence type="ECO:0000313" key="4">
    <source>
        <dbReference type="Proteomes" id="UP001431209"/>
    </source>
</evidence>
<dbReference type="FunFam" id="3.40.30.10:FF:000026">
    <property type="entry name" value="Glutaredoxin 2"/>
    <property type="match status" value="1"/>
</dbReference>
<dbReference type="Proteomes" id="UP001431209">
    <property type="component" value="Unassembled WGS sequence"/>
</dbReference>
<proteinExistence type="predicted"/>
<gene>
    <name evidence="3" type="ORF">AKO1_000991</name>
</gene>
<evidence type="ECO:0000256" key="1">
    <source>
        <dbReference type="ARBA" id="ARBA00023284"/>
    </source>
</evidence>
<dbReference type="InterPro" id="IPR036249">
    <property type="entry name" value="Thioredoxin-like_sf"/>
</dbReference>
<dbReference type="EMBL" id="JAOPGA020001301">
    <property type="protein sequence ID" value="KAL0487085.1"/>
    <property type="molecule type" value="Genomic_DNA"/>
</dbReference>
<dbReference type="PANTHER" id="PTHR45694:SF18">
    <property type="entry name" value="GLUTAREDOXIN-1-RELATED"/>
    <property type="match status" value="1"/>
</dbReference>
<protein>
    <submittedName>
        <fullName evidence="3">Glutaredoxin</fullName>
    </submittedName>
</protein>